<dbReference type="AlphaFoldDB" id="A0A6M1T7R6"/>
<name>A0A6M1T7R6_9BACT</name>
<comment type="caution">
    <text evidence="1">The sequence shown here is derived from an EMBL/GenBank/DDBJ whole genome shotgun (WGS) entry which is preliminary data.</text>
</comment>
<evidence type="ECO:0000313" key="2">
    <source>
        <dbReference type="Proteomes" id="UP000473278"/>
    </source>
</evidence>
<gene>
    <name evidence="1" type="ORF">G3570_15200</name>
</gene>
<protein>
    <submittedName>
        <fullName evidence="1">Uncharacterized protein</fullName>
    </submittedName>
</protein>
<sequence length="153" mass="17350">MDNFSIEELLSRQGKSLRKVRHGELRIRSGWTYNKTAGITPAGSENRFYSNAFSIHNARIVCWELVAEHEPAPVNRDLNFEFRLHGKDDATIANAVADSWIPAGSDLTEQTACWGSAYPGSWEIGNYRYSIHYRPDSTNKQPALEHSISFTVY</sequence>
<accession>A0A6M1T7R6</accession>
<dbReference type="RefSeq" id="WP_165143686.1">
    <property type="nucleotide sequence ID" value="NZ_JAALLT010000004.1"/>
</dbReference>
<keyword evidence="2" id="KW-1185">Reference proteome</keyword>
<evidence type="ECO:0000313" key="1">
    <source>
        <dbReference type="EMBL" id="NGP77995.1"/>
    </source>
</evidence>
<organism evidence="1 2">
    <name type="scientific">Halalkalibaculum roseum</name>
    <dbReference type="NCBI Taxonomy" id="2709311"/>
    <lineage>
        <taxon>Bacteria</taxon>
        <taxon>Pseudomonadati</taxon>
        <taxon>Balneolota</taxon>
        <taxon>Balneolia</taxon>
        <taxon>Balneolales</taxon>
        <taxon>Balneolaceae</taxon>
        <taxon>Halalkalibaculum</taxon>
    </lineage>
</organism>
<dbReference type="Proteomes" id="UP000473278">
    <property type="component" value="Unassembled WGS sequence"/>
</dbReference>
<dbReference type="EMBL" id="JAALLT010000004">
    <property type="protein sequence ID" value="NGP77995.1"/>
    <property type="molecule type" value="Genomic_DNA"/>
</dbReference>
<reference evidence="1 2" key="1">
    <citation type="submission" date="2020-02" db="EMBL/GenBank/DDBJ databases">
        <title>Balneolaceae bacterium YR4-1, complete genome.</title>
        <authorList>
            <person name="Li Y."/>
            <person name="Wu S."/>
        </authorList>
    </citation>
    <scope>NUCLEOTIDE SEQUENCE [LARGE SCALE GENOMIC DNA]</scope>
    <source>
        <strain evidence="1 2">YR4-1</strain>
    </source>
</reference>
<proteinExistence type="predicted"/>